<dbReference type="EMBL" id="LAZR01003953">
    <property type="protein sequence ID" value="KKN13150.1"/>
    <property type="molecule type" value="Genomic_DNA"/>
</dbReference>
<dbReference type="AlphaFoldDB" id="A0A0F9N0T4"/>
<sequence>MAAKKKETKKTEKGKAKKVSTPRGNTYEFTGKKFAKEFRVKTQPALIAAALQTAKQATAKQLTAKVGGAFKLNEKSTQNCVAFYLNRWKNSGHIRFAKKAA</sequence>
<evidence type="ECO:0000256" key="1">
    <source>
        <dbReference type="SAM" id="MobiDB-lite"/>
    </source>
</evidence>
<organism evidence="2">
    <name type="scientific">marine sediment metagenome</name>
    <dbReference type="NCBI Taxonomy" id="412755"/>
    <lineage>
        <taxon>unclassified sequences</taxon>
        <taxon>metagenomes</taxon>
        <taxon>ecological metagenomes</taxon>
    </lineage>
</organism>
<gene>
    <name evidence="2" type="ORF">LCGC14_1009190</name>
</gene>
<feature type="region of interest" description="Disordered" evidence="1">
    <location>
        <begin position="1"/>
        <end position="24"/>
    </location>
</feature>
<evidence type="ECO:0000313" key="2">
    <source>
        <dbReference type="EMBL" id="KKN13150.1"/>
    </source>
</evidence>
<proteinExistence type="predicted"/>
<protein>
    <submittedName>
        <fullName evidence="2">Uncharacterized protein</fullName>
    </submittedName>
</protein>
<comment type="caution">
    <text evidence="2">The sequence shown here is derived from an EMBL/GenBank/DDBJ whole genome shotgun (WGS) entry which is preliminary data.</text>
</comment>
<accession>A0A0F9N0T4</accession>
<name>A0A0F9N0T4_9ZZZZ</name>
<reference evidence="2" key="1">
    <citation type="journal article" date="2015" name="Nature">
        <title>Complex archaea that bridge the gap between prokaryotes and eukaryotes.</title>
        <authorList>
            <person name="Spang A."/>
            <person name="Saw J.H."/>
            <person name="Jorgensen S.L."/>
            <person name="Zaremba-Niedzwiedzka K."/>
            <person name="Martijn J."/>
            <person name="Lind A.E."/>
            <person name="van Eijk R."/>
            <person name="Schleper C."/>
            <person name="Guy L."/>
            <person name="Ettema T.J."/>
        </authorList>
    </citation>
    <scope>NUCLEOTIDE SEQUENCE</scope>
</reference>